<keyword evidence="2" id="KW-1185">Reference proteome</keyword>
<comment type="caution">
    <text evidence="1">The sequence shown here is derived from an EMBL/GenBank/DDBJ whole genome shotgun (WGS) entry which is preliminary data.</text>
</comment>
<evidence type="ECO:0000313" key="2">
    <source>
        <dbReference type="Proteomes" id="UP001233999"/>
    </source>
</evidence>
<evidence type="ECO:0000313" key="1">
    <source>
        <dbReference type="EMBL" id="KAJ9584357.1"/>
    </source>
</evidence>
<accession>A0AAD7ZQM2</accession>
<gene>
    <name evidence="1" type="ORF">L9F63_021316</name>
</gene>
<reference evidence="1" key="2">
    <citation type="submission" date="2023-05" db="EMBL/GenBank/DDBJ databases">
        <authorList>
            <person name="Fouks B."/>
        </authorList>
    </citation>
    <scope>NUCLEOTIDE SEQUENCE</scope>
    <source>
        <strain evidence="1">Stay&amp;Tobe</strain>
        <tissue evidence="1">Testes</tissue>
    </source>
</reference>
<dbReference type="AlphaFoldDB" id="A0AAD7ZQM2"/>
<dbReference type="Proteomes" id="UP001233999">
    <property type="component" value="Unassembled WGS sequence"/>
</dbReference>
<dbReference type="EMBL" id="JASPKZ010007428">
    <property type="protein sequence ID" value="KAJ9584357.1"/>
    <property type="molecule type" value="Genomic_DNA"/>
</dbReference>
<protein>
    <submittedName>
        <fullName evidence="1">Uncharacterized protein</fullName>
    </submittedName>
</protein>
<proteinExistence type="predicted"/>
<feature type="non-terminal residue" evidence="1">
    <location>
        <position position="1"/>
    </location>
</feature>
<feature type="non-terminal residue" evidence="1">
    <location>
        <position position="54"/>
    </location>
</feature>
<sequence>APSSALLAYHNSIEGNSCVLSNASQIEVILKLQLIMEKLFNSFVRSGNIIIFSI</sequence>
<organism evidence="1 2">
    <name type="scientific">Diploptera punctata</name>
    <name type="common">Pacific beetle cockroach</name>
    <dbReference type="NCBI Taxonomy" id="6984"/>
    <lineage>
        <taxon>Eukaryota</taxon>
        <taxon>Metazoa</taxon>
        <taxon>Ecdysozoa</taxon>
        <taxon>Arthropoda</taxon>
        <taxon>Hexapoda</taxon>
        <taxon>Insecta</taxon>
        <taxon>Pterygota</taxon>
        <taxon>Neoptera</taxon>
        <taxon>Polyneoptera</taxon>
        <taxon>Dictyoptera</taxon>
        <taxon>Blattodea</taxon>
        <taxon>Blaberoidea</taxon>
        <taxon>Blaberidae</taxon>
        <taxon>Diplopterinae</taxon>
        <taxon>Diploptera</taxon>
    </lineage>
</organism>
<reference evidence="1" key="1">
    <citation type="journal article" date="2023" name="IScience">
        <title>Live-bearing cockroach genome reveals convergent evolutionary mechanisms linked to viviparity in insects and beyond.</title>
        <authorList>
            <person name="Fouks B."/>
            <person name="Harrison M.C."/>
            <person name="Mikhailova A.A."/>
            <person name="Marchal E."/>
            <person name="English S."/>
            <person name="Carruthers M."/>
            <person name="Jennings E.C."/>
            <person name="Chiamaka E.L."/>
            <person name="Frigard R.A."/>
            <person name="Pippel M."/>
            <person name="Attardo G.M."/>
            <person name="Benoit J.B."/>
            <person name="Bornberg-Bauer E."/>
            <person name="Tobe S.S."/>
        </authorList>
    </citation>
    <scope>NUCLEOTIDE SEQUENCE</scope>
    <source>
        <strain evidence="1">Stay&amp;Tobe</strain>
    </source>
</reference>
<name>A0AAD7ZQM2_DIPPU</name>